<reference evidence="11 12" key="1">
    <citation type="submission" date="2020-10" db="EMBL/GenBank/DDBJ databases">
        <authorList>
            <person name="Castelo-Branco R."/>
            <person name="Eusebio N."/>
            <person name="Adriana R."/>
            <person name="Vieira A."/>
            <person name="Brugerolle De Fraissinette N."/>
            <person name="Rezende De Castro R."/>
            <person name="Schneider M.P."/>
            <person name="Vasconcelos V."/>
            <person name="Leao P.N."/>
        </authorList>
    </citation>
    <scope>NUCLEOTIDE SEQUENCE [LARGE SCALE GENOMIC DNA]</scope>
    <source>
        <strain evidence="11 12">LEGE 00250</strain>
    </source>
</reference>
<dbReference type="CDD" id="cd10845">
    <property type="entry name" value="DSRM_RNAse_III_family"/>
    <property type="match status" value="1"/>
</dbReference>
<dbReference type="Pfam" id="PF14622">
    <property type="entry name" value="Ribonucleas_3_3"/>
    <property type="match status" value="1"/>
</dbReference>
<dbReference type="SMART" id="SM00535">
    <property type="entry name" value="RIBOc"/>
    <property type="match status" value="1"/>
</dbReference>
<dbReference type="PANTHER" id="PTHR11207:SF0">
    <property type="entry name" value="RIBONUCLEASE 3"/>
    <property type="match status" value="1"/>
</dbReference>
<dbReference type="SUPFAM" id="SSF69065">
    <property type="entry name" value="RNase III domain-like"/>
    <property type="match status" value="1"/>
</dbReference>
<evidence type="ECO:0000313" key="12">
    <source>
        <dbReference type="Proteomes" id="UP000606776"/>
    </source>
</evidence>
<dbReference type="PROSITE" id="PS50142">
    <property type="entry name" value="RNASE_3_2"/>
    <property type="match status" value="1"/>
</dbReference>
<comment type="caution">
    <text evidence="11">The sequence shown here is derived from an EMBL/GenBank/DDBJ whole genome shotgun (WGS) entry which is preliminary data.</text>
</comment>
<sequence>MLNNRDAIGKCLELLSQGLYPYVEQKMRLVYGNQWLTQAGKCLSQDTTLKRTIEKSLQQDISSLLLVIVKRWEQAFKENLSPVERAFASEIIDIRNQWAHNTPFSTKDAERAIDTIHRLLQAIEAEESQEVEKYQQKVFQALIQEQNRSQKCTQQLSSQEIRLKERLAGIIDKIPFEDVNFLERALTHRSYAYENRINKDNEQFEFLGDCILGFLAGAYIYEVYGDISEGELSKLKERLVDNPQLAKLADKLNLGQWILLGNGEKSQDGSKKESLLSNTFEAIIGAYYLDSGIQAVQELVYPLFASVVEDKIPEDISLESLENPIGLLQQYAQKNGLDIPVYEIIQETGADHDKEFTIQVKINGKVYGQGKGKNTRDARKQAAINALRNLN</sequence>
<dbReference type="EC" id="3.1.26.3" evidence="8"/>
<feature type="domain" description="DRBM" evidence="9">
    <location>
        <begin position="323"/>
        <end position="391"/>
    </location>
</feature>
<dbReference type="NCBIfam" id="TIGR02191">
    <property type="entry name" value="RNaseIII"/>
    <property type="match status" value="1"/>
</dbReference>
<dbReference type="InterPro" id="IPR041650">
    <property type="entry name" value="HEPN_Swt1"/>
</dbReference>
<comment type="similarity">
    <text evidence="2">Belongs to the ribonuclease III family.</text>
</comment>
<evidence type="ECO:0000256" key="2">
    <source>
        <dbReference type="ARBA" id="ARBA00010183"/>
    </source>
</evidence>
<dbReference type="Gene3D" id="3.30.160.20">
    <property type="match status" value="1"/>
</dbReference>
<accession>A0ABR9VKQ9</accession>
<organism evidence="11 12">
    <name type="scientific">Sphaerospermopsis aphanizomenoides LEGE 00250</name>
    <dbReference type="NCBI Taxonomy" id="2777972"/>
    <lineage>
        <taxon>Bacteria</taxon>
        <taxon>Bacillati</taxon>
        <taxon>Cyanobacteriota</taxon>
        <taxon>Cyanophyceae</taxon>
        <taxon>Nostocales</taxon>
        <taxon>Aphanizomenonaceae</taxon>
        <taxon>Sphaerospermopsis</taxon>
        <taxon>Sphaerospermopsis aphanizomenoides</taxon>
    </lineage>
</organism>
<keyword evidence="8" id="KW-0819">tRNA processing</keyword>
<dbReference type="PANTHER" id="PTHR11207">
    <property type="entry name" value="RIBONUCLEASE III"/>
    <property type="match status" value="1"/>
</dbReference>
<evidence type="ECO:0000256" key="8">
    <source>
        <dbReference type="HAMAP-Rule" id="MF_00104"/>
    </source>
</evidence>
<keyword evidence="8" id="KW-0698">rRNA processing</keyword>
<keyword evidence="8" id="KW-0963">Cytoplasm</keyword>
<dbReference type="PROSITE" id="PS50137">
    <property type="entry name" value="DS_RBD"/>
    <property type="match status" value="1"/>
</dbReference>
<keyword evidence="8" id="KW-0460">Magnesium</keyword>
<keyword evidence="6 8" id="KW-0378">Hydrolase</keyword>
<feature type="binding site" evidence="8">
    <location>
        <position position="205"/>
    </location>
    <ligand>
        <name>Mg(2+)</name>
        <dbReference type="ChEBI" id="CHEBI:18420"/>
    </ligand>
</feature>
<dbReference type="EMBL" id="JADEWB010000215">
    <property type="protein sequence ID" value="MBE9238820.1"/>
    <property type="molecule type" value="Genomic_DNA"/>
</dbReference>
<comment type="subunit">
    <text evidence="8">Homodimer.</text>
</comment>
<dbReference type="SMART" id="SM00358">
    <property type="entry name" value="DSRM"/>
    <property type="match status" value="1"/>
</dbReference>
<dbReference type="Proteomes" id="UP000606776">
    <property type="component" value="Unassembled WGS sequence"/>
</dbReference>
<feature type="binding site" evidence="8">
    <location>
        <position position="278"/>
    </location>
    <ligand>
        <name>Mg(2+)</name>
        <dbReference type="ChEBI" id="CHEBI:18420"/>
    </ligand>
</feature>
<dbReference type="InterPro" id="IPR014720">
    <property type="entry name" value="dsRBD_dom"/>
</dbReference>
<keyword evidence="8" id="KW-0699">rRNA-binding</keyword>
<evidence type="ECO:0000259" key="10">
    <source>
        <dbReference type="PROSITE" id="PS50142"/>
    </source>
</evidence>
<evidence type="ECO:0000313" key="11">
    <source>
        <dbReference type="EMBL" id="MBE9238820.1"/>
    </source>
</evidence>
<dbReference type="Pfam" id="PF00035">
    <property type="entry name" value="dsrm"/>
    <property type="match status" value="1"/>
</dbReference>
<evidence type="ECO:0000256" key="1">
    <source>
        <dbReference type="ARBA" id="ARBA00000109"/>
    </source>
</evidence>
<dbReference type="GO" id="GO:0004525">
    <property type="term" value="F:ribonuclease III activity"/>
    <property type="evidence" value="ECO:0007669"/>
    <property type="project" value="UniProtKB-EC"/>
</dbReference>
<dbReference type="Gene3D" id="1.10.1520.10">
    <property type="entry name" value="Ribonuclease III domain"/>
    <property type="match status" value="1"/>
</dbReference>
<dbReference type="RefSeq" id="WP_193944159.1">
    <property type="nucleotide sequence ID" value="NZ_JADEWB010000215.1"/>
</dbReference>
<comment type="subcellular location">
    <subcellularLocation>
        <location evidence="8">Cytoplasm</location>
    </subcellularLocation>
</comment>
<keyword evidence="7 8" id="KW-0694">RNA-binding</keyword>
<gene>
    <name evidence="8 11" type="primary">rnc</name>
    <name evidence="11" type="ORF">IQ227_23065</name>
</gene>
<keyword evidence="4 8" id="KW-0540">Nuclease</keyword>
<dbReference type="InterPro" id="IPR000999">
    <property type="entry name" value="RNase_III_dom"/>
</dbReference>
<keyword evidence="12" id="KW-1185">Reference proteome</keyword>
<evidence type="ECO:0000256" key="6">
    <source>
        <dbReference type="ARBA" id="ARBA00022801"/>
    </source>
</evidence>
<dbReference type="HAMAP" id="MF_00104">
    <property type="entry name" value="RNase_III"/>
    <property type="match status" value="1"/>
</dbReference>
<evidence type="ECO:0000256" key="5">
    <source>
        <dbReference type="ARBA" id="ARBA00022759"/>
    </source>
</evidence>
<dbReference type="SUPFAM" id="SSF54768">
    <property type="entry name" value="dsRNA-binding domain-like"/>
    <property type="match status" value="1"/>
</dbReference>
<dbReference type="CDD" id="cd00593">
    <property type="entry name" value="RIBOc"/>
    <property type="match status" value="1"/>
</dbReference>
<feature type="domain" description="RNase III" evidence="10">
    <location>
        <begin position="160"/>
        <end position="292"/>
    </location>
</feature>
<keyword evidence="3 8" id="KW-0507">mRNA processing</keyword>
<dbReference type="InterPro" id="IPR011907">
    <property type="entry name" value="RNase_III"/>
</dbReference>
<evidence type="ECO:0000256" key="7">
    <source>
        <dbReference type="ARBA" id="ARBA00022884"/>
    </source>
</evidence>
<proteinExistence type="inferred from homology"/>
<feature type="active site" evidence="8">
    <location>
        <position position="209"/>
    </location>
</feature>
<protein>
    <recommendedName>
        <fullName evidence="8">Ribonuclease 3</fullName>
        <ecNumber evidence="8">3.1.26.3</ecNumber>
    </recommendedName>
    <alternativeName>
        <fullName evidence="8">Ribonuclease III</fullName>
        <shortName evidence="8">RNase III</shortName>
    </alternativeName>
</protein>
<evidence type="ECO:0000256" key="4">
    <source>
        <dbReference type="ARBA" id="ARBA00022722"/>
    </source>
</evidence>
<feature type="binding site" evidence="8">
    <location>
        <position position="281"/>
    </location>
    <ligand>
        <name>Mg(2+)</name>
        <dbReference type="ChEBI" id="CHEBI:18420"/>
    </ligand>
</feature>
<dbReference type="InterPro" id="IPR036389">
    <property type="entry name" value="RNase_III_sf"/>
</dbReference>
<keyword evidence="8" id="KW-0479">Metal-binding</keyword>
<comment type="catalytic activity">
    <reaction evidence="1 8">
        <text>Endonucleolytic cleavage to 5'-phosphomonoester.</text>
        <dbReference type="EC" id="3.1.26.3"/>
    </reaction>
</comment>
<dbReference type="Pfam" id="PF18731">
    <property type="entry name" value="HEPN_Swt1"/>
    <property type="match status" value="1"/>
</dbReference>
<comment type="cofactor">
    <cofactor evidence="8">
        <name>Mg(2+)</name>
        <dbReference type="ChEBI" id="CHEBI:18420"/>
    </cofactor>
</comment>
<feature type="active site" evidence="8">
    <location>
        <position position="281"/>
    </location>
</feature>
<name>A0ABR9VKQ9_9CYAN</name>
<keyword evidence="5 8" id="KW-0255">Endonuclease</keyword>
<comment type="function">
    <text evidence="8">Digests double-stranded RNA. Involved in the processing of primary rRNA transcript to yield the immediate precursors to the large and small rRNAs (23S and 16S). Processes some mRNAs, and tRNAs when they are encoded in the rRNA operon. Processes pre-crRNA and tracrRNA of type II CRISPR loci if present in the organism.</text>
</comment>
<evidence type="ECO:0000256" key="3">
    <source>
        <dbReference type="ARBA" id="ARBA00022664"/>
    </source>
</evidence>
<evidence type="ECO:0000259" key="9">
    <source>
        <dbReference type="PROSITE" id="PS50137"/>
    </source>
</evidence>